<dbReference type="RefSeq" id="WP_078718149.1">
    <property type="nucleotide sequence ID" value="NZ_FUYC01000021.1"/>
</dbReference>
<dbReference type="Proteomes" id="UP000190027">
    <property type="component" value="Unassembled WGS sequence"/>
</dbReference>
<dbReference type="EMBL" id="FUYC01000021">
    <property type="protein sequence ID" value="SKA94704.1"/>
    <property type="molecule type" value="Genomic_DNA"/>
</dbReference>
<dbReference type="GO" id="GO:0006508">
    <property type="term" value="P:proteolysis"/>
    <property type="evidence" value="ECO:0007669"/>
    <property type="project" value="UniProtKB-KW"/>
</dbReference>
<dbReference type="Gene3D" id="2.40.50.140">
    <property type="entry name" value="Nucleic acid-binding proteins"/>
    <property type="match status" value="1"/>
</dbReference>
<evidence type="ECO:0000313" key="2">
    <source>
        <dbReference type="EMBL" id="SKA94704.1"/>
    </source>
</evidence>
<organism evidence="2 3">
    <name type="scientific">Paucidesulfovibrio gracilis DSM 16080</name>
    <dbReference type="NCBI Taxonomy" id="1121449"/>
    <lineage>
        <taxon>Bacteria</taxon>
        <taxon>Pseudomonadati</taxon>
        <taxon>Thermodesulfobacteriota</taxon>
        <taxon>Desulfovibrionia</taxon>
        <taxon>Desulfovibrionales</taxon>
        <taxon>Desulfovibrionaceae</taxon>
        <taxon>Paucidesulfovibrio</taxon>
    </lineage>
</organism>
<feature type="transmembrane region" description="Helical" evidence="1">
    <location>
        <begin position="12"/>
        <end position="40"/>
    </location>
</feature>
<reference evidence="2 3" key="1">
    <citation type="submission" date="2017-02" db="EMBL/GenBank/DDBJ databases">
        <authorList>
            <person name="Peterson S.W."/>
        </authorList>
    </citation>
    <scope>NUCLEOTIDE SEQUENCE [LARGE SCALE GENOMIC DNA]</scope>
    <source>
        <strain evidence="2 3">DSM 16080</strain>
    </source>
</reference>
<accession>A0A1T4XYS1</accession>
<dbReference type="GO" id="GO:0008233">
    <property type="term" value="F:peptidase activity"/>
    <property type="evidence" value="ECO:0007669"/>
    <property type="project" value="UniProtKB-KW"/>
</dbReference>
<keyword evidence="1" id="KW-1133">Transmembrane helix</keyword>
<dbReference type="PANTHER" id="PTHR33507:SF3">
    <property type="entry name" value="INNER MEMBRANE PROTEIN YBBJ"/>
    <property type="match status" value="1"/>
</dbReference>
<name>A0A1T4XYS1_9BACT</name>
<keyword evidence="2" id="KW-0378">Hydrolase</keyword>
<keyword evidence="3" id="KW-1185">Reference proteome</keyword>
<keyword evidence="1" id="KW-0812">Transmembrane</keyword>
<dbReference type="OrthoDB" id="5432219at2"/>
<sequence>MPEFLTEAYVIWFAVGFALALAELAAPGFILIFFALGAWVVSLSAAFFDLSLTWQIGVFLAGSVLSLLLLRKFFMRIFTGSTGGTGDADGLNEPDNIGRGVLVTKAIRPDRPGEIKYRGTFWRAVSDVTIPEGAAAVISGDFPDDRTTFKVKPVPKGE</sequence>
<evidence type="ECO:0000256" key="1">
    <source>
        <dbReference type="SAM" id="Phobius"/>
    </source>
</evidence>
<dbReference type="InterPro" id="IPR012340">
    <property type="entry name" value="NA-bd_OB-fold"/>
</dbReference>
<gene>
    <name evidence="2" type="ORF">SAMN02745704_02608</name>
</gene>
<feature type="transmembrane region" description="Helical" evidence="1">
    <location>
        <begin position="52"/>
        <end position="70"/>
    </location>
</feature>
<dbReference type="STRING" id="1121449.SAMN02745704_02608"/>
<dbReference type="AlphaFoldDB" id="A0A1T4XYS1"/>
<evidence type="ECO:0000313" key="3">
    <source>
        <dbReference type="Proteomes" id="UP000190027"/>
    </source>
</evidence>
<dbReference type="GO" id="GO:0005886">
    <property type="term" value="C:plasma membrane"/>
    <property type="evidence" value="ECO:0007669"/>
    <property type="project" value="TreeGrafter"/>
</dbReference>
<keyword evidence="2" id="KW-0645">Protease</keyword>
<dbReference type="PANTHER" id="PTHR33507">
    <property type="entry name" value="INNER MEMBRANE PROTEIN YBBJ"/>
    <property type="match status" value="1"/>
</dbReference>
<dbReference type="InterPro" id="IPR052165">
    <property type="entry name" value="Membrane_assoc_protease"/>
</dbReference>
<protein>
    <submittedName>
        <fullName evidence="2">Membrane protein implicated in regulation of membrane protease activity</fullName>
    </submittedName>
</protein>
<keyword evidence="1" id="KW-0472">Membrane</keyword>
<proteinExistence type="predicted"/>